<sequence>MRVLVSFLLLRAALAFEETAFYFTYPTGIIPNAGVLTESSDAYEVSMFEAGAVVDDYAELSREQVLQRYSLQSSFQGFVFSDGLLTHVLLRKATTGTFTGHTGALVEGTGSYVERLPDADAAWAFGREDEIYYAAAVPIRAGAEYFREAHHCLLRGLRATEANCNAIARCAGLLANATGPITGTQACLVSYLARSLPQAVPGETAVRVEFRLRSKAALRWVAENVRWVIAGTMVTWDLVLFVGYSSNPFLRRLRI</sequence>
<comment type="caution">
    <text evidence="2">The sequence shown here is derived from an EMBL/GenBank/DDBJ whole genome shotgun (WGS) entry which is preliminary data.</text>
</comment>
<proteinExistence type="predicted"/>
<evidence type="ECO:0000313" key="3">
    <source>
        <dbReference type="Proteomes" id="UP000241890"/>
    </source>
</evidence>
<protein>
    <submittedName>
        <fullName evidence="2">Uncharacterized protein</fullName>
    </submittedName>
</protein>
<evidence type="ECO:0000256" key="1">
    <source>
        <dbReference type="SAM" id="SignalP"/>
    </source>
</evidence>
<organism evidence="2 3">
    <name type="scientific">Hondaea fermentalgiana</name>
    <dbReference type="NCBI Taxonomy" id="2315210"/>
    <lineage>
        <taxon>Eukaryota</taxon>
        <taxon>Sar</taxon>
        <taxon>Stramenopiles</taxon>
        <taxon>Bigyra</taxon>
        <taxon>Labyrinthulomycetes</taxon>
        <taxon>Thraustochytrida</taxon>
        <taxon>Thraustochytriidae</taxon>
        <taxon>Hondaea</taxon>
    </lineage>
</organism>
<keyword evidence="1" id="KW-0732">Signal</keyword>
<dbReference type="AlphaFoldDB" id="A0A2R5GUN4"/>
<dbReference type="EMBL" id="BEYU01000121">
    <property type="protein sequence ID" value="GBG32373.1"/>
    <property type="molecule type" value="Genomic_DNA"/>
</dbReference>
<feature type="signal peptide" evidence="1">
    <location>
        <begin position="1"/>
        <end position="15"/>
    </location>
</feature>
<evidence type="ECO:0000313" key="2">
    <source>
        <dbReference type="EMBL" id="GBG32373.1"/>
    </source>
</evidence>
<keyword evidence="3" id="KW-1185">Reference proteome</keyword>
<gene>
    <name evidence="2" type="ORF">FCC1311_085982</name>
</gene>
<dbReference type="Proteomes" id="UP000241890">
    <property type="component" value="Unassembled WGS sequence"/>
</dbReference>
<accession>A0A2R5GUN4</accession>
<reference evidence="2 3" key="1">
    <citation type="submission" date="2017-12" db="EMBL/GenBank/DDBJ databases">
        <title>Sequencing, de novo assembly and annotation of complete genome of a new Thraustochytrid species, strain FCC1311.</title>
        <authorList>
            <person name="Sedici K."/>
            <person name="Godart F."/>
            <person name="Aiese Cigliano R."/>
            <person name="Sanseverino W."/>
            <person name="Barakat M."/>
            <person name="Ortet P."/>
            <person name="Marechal E."/>
            <person name="Cagnac O."/>
            <person name="Amato A."/>
        </authorList>
    </citation>
    <scope>NUCLEOTIDE SEQUENCE [LARGE SCALE GENOMIC DNA]</scope>
</reference>
<feature type="chain" id="PRO_5015302237" evidence="1">
    <location>
        <begin position="16"/>
        <end position="255"/>
    </location>
</feature>
<dbReference type="InParanoid" id="A0A2R5GUN4"/>
<name>A0A2R5GUN4_9STRA</name>